<reference evidence="1 2" key="1">
    <citation type="submission" date="2013-01" db="EMBL/GenBank/DDBJ databases">
        <title>The Genome Sequence of Bacillus cereus TIAC219.</title>
        <authorList>
            <consortium name="The Broad Institute Genome Sequencing Platform"/>
            <consortium name="The Broad Institute Genome Sequencing Center for Infectious Disease"/>
            <person name="Feldgarden M."/>
            <person name="Van der Auwera G.A."/>
            <person name="Mahillon J."/>
            <person name="Duprez V."/>
            <person name="Timmery S."/>
            <person name="Mattelet C."/>
            <person name="Dierick K."/>
            <person name="Sun M."/>
            <person name="Yu Z."/>
            <person name="Zhu L."/>
            <person name="Hu X."/>
            <person name="Shank E.B."/>
            <person name="Swiecicka I."/>
            <person name="Hansen B.M."/>
            <person name="Andrup L."/>
            <person name="Walker B."/>
            <person name="Young S.K."/>
            <person name="Zeng Q."/>
            <person name="Gargeya S."/>
            <person name="Fitzgerald M."/>
            <person name="Haas B."/>
            <person name="Abouelleil A."/>
            <person name="Alvarado L."/>
            <person name="Arachchi H.M."/>
            <person name="Berlin A.M."/>
            <person name="Chapman S.B."/>
            <person name="Dewar J."/>
            <person name="Goldberg J."/>
            <person name="Griggs A."/>
            <person name="Gujja S."/>
            <person name="Hansen M."/>
            <person name="Howarth C."/>
            <person name="Imamovic A."/>
            <person name="Larimer J."/>
            <person name="McCowan C."/>
            <person name="Murphy C."/>
            <person name="Neiman D."/>
            <person name="Pearson M."/>
            <person name="Priest M."/>
            <person name="Roberts A."/>
            <person name="Saif S."/>
            <person name="Shea T."/>
            <person name="Sisk P."/>
            <person name="Sykes S."/>
            <person name="Wortman J."/>
            <person name="Nusbaum C."/>
            <person name="Birren B."/>
        </authorList>
    </citation>
    <scope>NUCLEOTIDE SEQUENCE [LARGE SCALE GENOMIC DNA]</scope>
    <source>
        <strain evidence="1 2">TIAC219</strain>
    </source>
</reference>
<evidence type="ECO:0000313" key="2">
    <source>
        <dbReference type="Proteomes" id="UP000014060"/>
    </source>
</evidence>
<evidence type="ECO:0000313" key="1">
    <source>
        <dbReference type="EMBL" id="EOQ56453.1"/>
    </source>
</evidence>
<organism evidence="1 2">
    <name type="scientific">Bacillus cereus TIAC219</name>
    <dbReference type="NCBI Taxonomy" id="718222"/>
    <lineage>
        <taxon>Bacteria</taxon>
        <taxon>Bacillati</taxon>
        <taxon>Bacillota</taxon>
        <taxon>Bacilli</taxon>
        <taxon>Bacillales</taxon>
        <taxon>Bacillaceae</taxon>
        <taxon>Bacillus</taxon>
        <taxon>Bacillus cereus group</taxon>
    </lineage>
</organism>
<dbReference type="EMBL" id="AHCJ01000108">
    <property type="protein sequence ID" value="EOQ56453.1"/>
    <property type="molecule type" value="Genomic_DNA"/>
</dbReference>
<accession>A0ABC9SPN4</accession>
<name>A0ABC9SPN4_BACCE</name>
<comment type="caution">
    <text evidence="1">The sequence shown here is derived from an EMBL/GenBank/DDBJ whole genome shotgun (WGS) entry which is preliminary data.</text>
</comment>
<dbReference type="Proteomes" id="UP000014060">
    <property type="component" value="Unassembled WGS sequence"/>
</dbReference>
<protein>
    <submittedName>
        <fullName evidence="1">Uncharacterized protein</fullName>
    </submittedName>
</protein>
<sequence>CLFLRELYYLKVFLFQSMEIRGVFILKLMGMRQDP</sequence>
<dbReference type="AlphaFoldDB" id="A0ABC9SPN4"/>
<proteinExistence type="predicted"/>
<feature type="non-terminal residue" evidence="1">
    <location>
        <position position="1"/>
    </location>
</feature>
<gene>
    <name evidence="1" type="ORF">IAY_07197</name>
</gene>